<proteinExistence type="predicted"/>
<keyword evidence="1" id="KW-0808">Transferase</keyword>
<dbReference type="InterPro" id="IPR023606">
    <property type="entry name" value="CoA-Trfase_III_dom_1_sf"/>
</dbReference>
<dbReference type="EMBL" id="CAFBIY010000005">
    <property type="protein sequence ID" value="CAB4846301.1"/>
    <property type="molecule type" value="Genomic_DNA"/>
</dbReference>
<evidence type="ECO:0000313" key="2">
    <source>
        <dbReference type="EMBL" id="CAB4751946.1"/>
    </source>
</evidence>
<dbReference type="InterPro" id="IPR003673">
    <property type="entry name" value="CoA-Trfase_fam_III"/>
</dbReference>
<evidence type="ECO:0000313" key="6">
    <source>
        <dbReference type="EMBL" id="CAB4974902.1"/>
    </source>
</evidence>
<protein>
    <submittedName>
        <fullName evidence="2">Unannotated protein</fullName>
    </submittedName>
</protein>
<dbReference type="EMBL" id="CAFBOL010000006">
    <property type="protein sequence ID" value="CAB4974902.1"/>
    <property type="molecule type" value="Genomic_DNA"/>
</dbReference>
<evidence type="ECO:0000313" key="5">
    <source>
        <dbReference type="EMBL" id="CAB4961861.1"/>
    </source>
</evidence>
<dbReference type="AlphaFoldDB" id="A0A6J6TXV6"/>
<evidence type="ECO:0000256" key="1">
    <source>
        <dbReference type="ARBA" id="ARBA00022679"/>
    </source>
</evidence>
<evidence type="ECO:0000313" key="4">
    <source>
        <dbReference type="EMBL" id="CAB4846301.1"/>
    </source>
</evidence>
<gene>
    <name evidence="2" type="ORF">UFOPK2656_03591</name>
    <name evidence="3" type="ORF">UFOPK3099_00617</name>
    <name evidence="4" type="ORF">UFOPK3267_00187</name>
    <name evidence="5" type="ORF">UFOPK3651_03567</name>
    <name evidence="6" type="ORF">UFOPK3931_00427</name>
</gene>
<sequence length="411" mass="44971">MSRLLESIRVIECAVLRNGDNLGMLLGDLGADVIKVESPARGDYLRIIGGQITPQHSRGHVHFNRNKRSVTIDLRSPEGQAVFWDLFATADVFVDGFTAGACDKLGIGYEQQRERNPGIVYCQYSGFGVRSPYARIPTHGQMMDALAGKLPTEMGTDGFLHPRRQQGYPSGAQTGGEGTFTGALYAVQYVLAALLRKGITGLGTFIDVAAADACVTSASTHLANDLNAHRLTDTSGAATVENGENTSARYQFYETSDQHVILFCGIEQKFWENFCRAIDRIDLLQGDASAGEVDFGNDQALRAEMQAIFHQRPVSEWLQIAADHDIAMGPAHRNIDELRADEHFAAREVFVEGHHPHAGPFTYLGRPAVIDGDVFEVRRPAPLLGEQTDEILAELGYDADRIAVLRSARTV</sequence>
<organism evidence="2">
    <name type="scientific">freshwater metagenome</name>
    <dbReference type="NCBI Taxonomy" id="449393"/>
    <lineage>
        <taxon>unclassified sequences</taxon>
        <taxon>metagenomes</taxon>
        <taxon>ecological metagenomes</taxon>
    </lineage>
</organism>
<reference evidence="2" key="1">
    <citation type="submission" date="2020-05" db="EMBL/GenBank/DDBJ databases">
        <authorList>
            <person name="Chiriac C."/>
            <person name="Salcher M."/>
            <person name="Ghai R."/>
            <person name="Kavagutti S V."/>
        </authorList>
    </citation>
    <scope>NUCLEOTIDE SEQUENCE</scope>
</reference>
<evidence type="ECO:0000313" key="3">
    <source>
        <dbReference type="EMBL" id="CAB4809215.1"/>
    </source>
</evidence>
<dbReference type="PANTHER" id="PTHR48207">
    <property type="entry name" value="SUCCINATE--HYDROXYMETHYLGLUTARATE COA-TRANSFERASE"/>
    <property type="match status" value="1"/>
</dbReference>
<dbReference type="EMBL" id="CAFAAV010000032">
    <property type="protein sequence ID" value="CAB4809215.1"/>
    <property type="molecule type" value="Genomic_DNA"/>
</dbReference>
<dbReference type="InterPro" id="IPR044855">
    <property type="entry name" value="CoA-Trfase_III_dom3_sf"/>
</dbReference>
<dbReference type="SUPFAM" id="SSF89796">
    <property type="entry name" value="CoA-transferase family III (CaiB/BaiF)"/>
    <property type="match status" value="1"/>
</dbReference>
<name>A0A6J6TXV6_9ZZZZ</name>
<accession>A0A6J6TXV6</accession>
<dbReference type="GO" id="GO:0008410">
    <property type="term" value="F:CoA-transferase activity"/>
    <property type="evidence" value="ECO:0007669"/>
    <property type="project" value="TreeGrafter"/>
</dbReference>
<dbReference type="InterPro" id="IPR050483">
    <property type="entry name" value="CoA-transferase_III_domain"/>
</dbReference>
<dbReference type="PANTHER" id="PTHR48207:SF3">
    <property type="entry name" value="SUCCINATE--HYDROXYMETHYLGLUTARATE COA-TRANSFERASE"/>
    <property type="match status" value="1"/>
</dbReference>
<dbReference type="Gene3D" id="3.40.50.10540">
    <property type="entry name" value="Crotonobetainyl-coa:carnitine coa-transferase, domain 1"/>
    <property type="match status" value="1"/>
</dbReference>
<dbReference type="Pfam" id="PF02515">
    <property type="entry name" value="CoA_transf_3"/>
    <property type="match status" value="1"/>
</dbReference>
<dbReference type="EMBL" id="CAEZYF010000053">
    <property type="protein sequence ID" value="CAB4751946.1"/>
    <property type="molecule type" value="Genomic_DNA"/>
</dbReference>
<dbReference type="Gene3D" id="3.30.1540.10">
    <property type="entry name" value="formyl-coa transferase, domain 3"/>
    <property type="match status" value="1"/>
</dbReference>
<dbReference type="EMBL" id="CAFBMT010000059">
    <property type="protein sequence ID" value="CAB4961861.1"/>
    <property type="molecule type" value="Genomic_DNA"/>
</dbReference>